<dbReference type="AlphaFoldDB" id="A0A089RKF6"/>
<dbReference type="EMBL" id="CP009451">
    <property type="protein sequence ID" value="AIR06915.1"/>
    <property type="molecule type" value="Genomic_DNA"/>
</dbReference>
<sequence length="314" mass="36013">MNIAILGATSQIAQDLLRQWALANSDHSLTLYSRRPEHVVEFMKEIDWACSYSSCDIIDFTHEDKHFDAIINFIGQGKPISIVENSSEIMKVTELYDNMVMKYLSLHQNSKYLFLSSGAVYGSVFSEPVTEQSMAQIPINRLGDNNAYAIAKLYAEANHRLNKDKKIVDIRVFNVFSRYQSLNTGFFITDIVSAIKNKSVLTVSPSHMVRDYLHPEDFFQLIEALLNYEEHINTAVDCFSKMPIDKFELLKFCEHKYGLKWSEEKEKDIINATGSKNNYYSKNKLATKFGFEPRYSSLESVQLEIDALIGSYNI</sequence>
<reference evidence="2 3" key="1">
    <citation type="submission" date="2014-09" db="EMBL/GenBank/DDBJ databases">
        <title>Cedecea neteri SSMD04 Genome Sequencing.</title>
        <authorList>
            <person name="Tan J.-Y."/>
        </authorList>
    </citation>
    <scope>NUCLEOTIDE SEQUENCE [LARGE SCALE GENOMIC DNA]</scope>
    <source>
        <strain evidence="2 3">SSMD04</strain>
    </source>
</reference>
<dbReference type="PANTHER" id="PTHR43245">
    <property type="entry name" value="BIFUNCTIONAL POLYMYXIN RESISTANCE PROTEIN ARNA"/>
    <property type="match status" value="1"/>
</dbReference>
<dbReference type="Pfam" id="PF01370">
    <property type="entry name" value="Epimerase"/>
    <property type="match status" value="1"/>
</dbReference>
<dbReference type="InterPro" id="IPR050177">
    <property type="entry name" value="Lipid_A_modif_metabolic_enz"/>
</dbReference>
<keyword evidence="3" id="KW-1185">Reference proteome</keyword>
<dbReference type="KEGG" id="cnt:JT31_20495"/>
<dbReference type="InterPro" id="IPR001509">
    <property type="entry name" value="Epimerase_deHydtase"/>
</dbReference>
<protein>
    <recommendedName>
        <fullName evidence="1">NAD-dependent epimerase/dehydratase domain-containing protein</fullName>
    </recommendedName>
</protein>
<proteinExistence type="predicted"/>
<evidence type="ECO:0000313" key="2">
    <source>
        <dbReference type="EMBL" id="AIR06915.1"/>
    </source>
</evidence>
<evidence type="ECO:0000313" key="3">
    <source>
        <dbReference type="Proteomes" id="UP000029481"/>
    </source>
</evidence>
<dbReference type="PANTHER" id="PTHR43245:SF55">
    <property type="entry name" value="NAD(P)-BINDING DOMAIN-CONTAINING PROTEIN"/>
    <property type="match status" value="1"/>
</dbReference>
<organism evidence="2 3">
    <name type="scientific">Cedecea neteri</name>
    <dbReference type="NCBI Taxonomy" id="158822"/>
    <lineage>
        <taxon>Bacteria</taxon>
        <taxon>Pseudomonadati</taxon>
        <taxon>Pseudomonadota</taxon>
        <taxon>Gammaproteobacteria</taxon>
        <taxon>Enterobacterales</taxon>
        <taxon>Enterobacteriaceae</taxon>
        <taxon>Cedecea</taxon>
    </lineage>
</organism>
<accession>A0A089RKF6</accession>
<dbReference type="InterPro" id="IPR036291">
    <property type="entry name" value="NAD(P)-bd_dom_sf"/>
</dbReference>
<feature type="domain" description="NAD-dependent epimerase/dehydratase" evidence="1">
    <location>
        <begin position="3"/>
        <end position="228"/>
    </location>
</feature>
<dbReference type="Gene3D" id="3.40.50.720">
    <property type="entry name" value="NAD(P)-binding Rossmann-like Domain"/>
    <property type="match status" value="1"/>
</dbReference>
<gene>
    <name evidence="2" type="ORF">JT31_20495</name>
</gene>
<evidence type="ECO:0000259" key="1">
    <source>
        <dbReference type="Pfam" id="PF01370"/>
    </source>
</evidence>
<dbReference type="SUPFAM" id="SSF51735">
    <property type="entry name" value="NAD(P)-binding Rossmann-fold domains"/>
    <property type="match status" value="1"/>
</dbReference>
<name>A0A089RKF6_9ENTR</name>
<dbReference type="Proteomes" id="UP000029481">
    <property type="component" value="Chromosome"/>
</dbReference>